<feature type="transmembrane region" description="Helical" evidence="1">
    <location>
        <begin position="33"/>
        <end position="50"/>
    </location>
</feature>
<feature type="transmembrane region" description="Helical" evidence="1">
    <location>
        <begin position="6"/>
        <end position="26"/>
    </location>
</feature>
<keyword evidence="3" id="KW-1185">Reference proteome</keyword>
<evidence type="ECO:0000256" key="1">
    <source>
        <dbReference type="SAM" id="Phobius"/>
    </source>
</evidence>
<keyword evidence="1" id="KW-0812">Transmembrane</keyword>
<gene>
    <name evidence="2" type="ORF">JCM15548_12611</name>
</gene>
<evidence type="ECO:0000313" key="2">
    <source>
        <dbReference type="EMBL" id="GAO30347.1"/>
    </source>
</evidence>
<feature type="transmembrane region" description="Helical" evidence="1">
    <location>
        <begin position="56"/>
        <end position="77"/>
    </location>
</feature>
<protein>
    <recommendedName>
        <fullName evidence="4">Signal peptidase I</fullName>
    </recommendedName>
</protein>
<dbReference type="EMBL" id="BAZW01000022">
    <property type="protein sequence ID" value="GAO30347.1"/>
    <property type="molecule type" value="Genomic_DNA"/>
</dbReference>
<dbReference type="InterPro" id="IPR043739">
    <property type="entry name" value="DUF5684"/>
</dbReference>
<evidence type="ECO:0008006" key="4">
    <source>
        <dbReference type="Google" id="ProtNLM"/>
    </source>
</evidence>
<proteinExistence type="predicted"/>
<dbReference type="RefSeq" id="WP_062125261.1">
    <property type="nucleotide sequence ID" value="NZ_BAZW01000022.1"/>
</dbReference>
<dbReference type="OrthoDB" id="2376202at2"/>
<dbReference type="AlphaFoldDB" id="A0A0E9LXN3"/>
<reference evidence="2 3" key="1">
    <citation type="journal article" date="2015" name="Microbes Environ.">
        <title>Distribution and evolution of nitrogen fixation genes in the phylum bacteroidetes.</title>
        <authorList>
            <person name="Inoue J."/>
            <person name="Oshima K."/>
            <person name="Suda W."/>
            <person name="Sakamoto M."/>
            <person name="Iino T."/>
            <person name="Noda S."/>
            <person name="Hongoh Y."/>
            <person name="Hattori M."/>
            <person name="Ohkuma M."/>
        </authorList>
    </citation>
    <scope>NUCLEOTIDE SEQUENCE [LARGE SCALE GENOMIC DNA]</scope>
    <source>
        <strain evidence="2">JCM 15548</strain>
    </source>
</reference>
<feature type="transmembrane region" description="Helical" evidence="1">
    <location>
        <begin position="84"/>
        <end position="105"/>
    </location>
</feature>
<accession>A0A0E9LXN3</accession>
<sequence>MDNYLLISLVSVALSLFLLISVWNIFEKAGKPGWTAIIPIYNLIILLQIIGKPWWWIFLILIAPINLVFGVWAVNLLSKSFGKGVWYTVGIIFLPYIFIPVLGFGDAQYQGAAGK</sequence>
<organism evidence="2 3">
    <name type="scientific">Geofilum rubicundum JCM 15548</name>
    <dbReference type="NCBI Taxonomy" id="1236989"/>
    <lineage>
        <taxon>Bacteria</taxon>
        <taxon>Pseudomonadati</taxon>
        <taxon>Bacteroidota</taxon>
        <taxon>Bacteroidia</taxon>
        <taxon>Marinilabiliales</taxon>
        <taxon>Marinilabiliaceae</taxon>
        <taxon>Geofilum</taxon>
    </lineage>
</organism>
<dbReference type="Pfam" id="PF18936">
    <property type="entry name" value="DUF5684"/>
    <property type="match status" value="1"/>
</dbReference>
<keyword evidence="1" id="KW-0472">Membrane</keyword>
<comment type="caution">
    <text evidence="2">The sequence shown here is derived from an EMBL/GenBank/DDBJ whole genome shotgun (WGS) entry which is preliminary data.</text>
</comment>
<dbReference type="Proteomes" id="UP000032900">
    <property type="component" value="Unassembled WGS sequence"/>
</dbReference>
<dbReference type="STRING" id="1236989.JCM15548_12611"/>
<evidence type="ECO:0000313" key="3">
    <source>
        <dbReference type="Proteomes" id="UP000032900"/>
    </source>
</evidence>
<name>A0A0E9LXN3_9BACT</name>
<keyword evidence="1" id="KW-1133">Transmembrane helix</keyword>